<feature type="transmembrane region" description="Helical" evidence="2">
    <location>
        <begin position="77"/>
        <end position="95"/>
    </location>
</feature>
<accession>A0AAP8SP12</accession>
<proteinExistence type="predicted"/>
<name>A0AAP8SP12_9GAMM</name>
<keyword evidence="2" id="KW-1133">Transmembrane helix</keyword>
<gene>
    <name evidence="3" type="ORF">C0029_01020</name>
</gene>
<dbReference type="RefSeq" id="WP_066050312.1">
    <property type="nucleotide sequence ID" value="NZ_BMYL01000001.1"/>
</dbReference>
<evidence type="ECO:0000313" key="4">
    <source>
        <dbReference type="Proteomes" id="UP000235162"/>
    </source>
</evidence>
<keyword evidence="4" id="KW-1185">Reference proteome</keyword>
<keyword evidence="2" id="KW-0812">Transmembrane</keyword>
<dbReference type="Proteomes" id="UP000235162">
    <property type="component" value="Unassembled WGS sequence"/>
</dbReference>
<dbReference type="InterPro" id="IPR010865">
    <property type="entry name" value="DUF1499"/>
</dbReference>
<organism evidence="3 4">
    <name type="scientific">Halioglobus japonicus</name>
    <dbReference type="NCBI Taxonomy" id="930805"/>
    <lineage>
        <taxon>Bacteria</taxon>
        <taxon>Pseudomonadati</taxon>
        <taxon>Pseudomonadota</taxon>
        <taxon>Gammaproteobacteria</taxon>
        <taxon>Cellvibrionales</taxon>
        <taxon>Halieaceae</taxon>
        <taxon>Halioglobus</taxon>
    </lineage>
</organism>
<evidence type="ECO:0000256" key="1">
    <source>
        <dbReference type="SAM" id="MobiDB-lite"/>
    </source>
</evidence>
<keyword evidence="2" id="KW-0472">Membrane</keyword>
<dbReference type="KEGG" id="hja:BST95_17195"/>
<feature type="transmembrane region" description="Helical" evidence="2">
    <location>
        <begin position="12"/>
        <end position="31"/>
    </location>
</feature>
<feature type="transmembrane region" description="Helical" evidence="2">
    <location>
        <begin position="43"/>
        <end position="65"/>
    </location>
</feature>
<dbReference type="AlphaFoldDB" id="A0AAP8SP12"/>
<evidence type="ECO:0000256" key="2">
    <source>
        <dbReference type="SAM" id="Phobius"/>
    </source>
</evidence>
<feature type="region of interest" description="Disordered" evidence="1">
    <location>
        <begin position="104"/>
        <end position="125"/>
    </location>
</feature>
<protein>
    <submittedName>
        <fullName evidence="3">DUF1499 domain-containing protein</fullName>
    </submittedName>
</protein>
<dbReference type="EMBL" id="PKUR01000001">
    <property type="protein sequence ID" value="PLW87210.1"/>
    <property type="molecule type" value="Genomic_DNA"/>
</dbReference>
<reference evidence="3 4" key="1">
    <citation type="submission" date="2018-01" db="EMBL/GenBank/DDBJ databases">
        <title>The draft genome sequence of Halioglobus japonicus S1-36.</title>
        <authorList>
            <person name="Du Z.-J."/>
            <person name="Shi M.-J."/>
        </authorList>
    </citation>
    <scope>NUCLEOTIDE SEQUENCE [LARGE SCALE GENOMIC DNA]</scope>
    <source>
        <strain evidence="3 4">S1-36</strain>
    </source>
</reference>
<evidence type="ECO:0000313" key="3">
    <source>
        <dbReference type="EMBL" id="PLW87210.1"/>
    </source>
</evidence>
<comment type="caution">
    <text evidence="3">The sequence shown here is derived from an EMBL/GenBank/DDBJ whole genome shotgun (WGS) entry which is preliminary data.</text>
</comment>
<dbReference type="Pfam" id="PF07386">
    <property type="entry name" value="DUF1499"/>
    <property type="match status" value="1"/>
</dbReference>
<sequence length="239" mass="26052">MQDTSTPKMVNWVGYLAITMLVTLPLAVLTVRSGAWQQGLMLYALSCLGATIIFVLALVLGLLPLYRPHRKALQKRALLALPGTALLLSMVASMGDYPPIHDITTDPDDPPRFTAAPEQRGPDANSLALAPDVVEMAREAYSDLSTLETNLSIEDAFAKAKQTALDLGWDIYREDLNTGYLEAVSTTALMGFKDDVAIRITSNESGTMVDLRSVSRVGRSDLGANAARIRKFTEAFYQE</sequence>